<dbReference type="InterPro" id="IPR045621">
    <property type="entry name" value="BPD_transp_1_N"/>
</dbReference>
<keyword evidence="4 7" id="KW-0812">Transmembrane</keyword>
<dbReference type="GO" id="GO:0005886">
    <property type="term" value="C:plasma membrane"/>
    <property type="evidence" value="ECO:0007669"/>
    <property type="project" value="UniProtKB-SubCell"/>
</dbReference>
<evidence type="ECO:0000256" key="5">
    <source>
        <dbReference type="ARBA" id="ARBA00022989"/>
    </source>
</evidence>
<evidence type="ECO:0000256" key="1">
    <source>
        <dbReference type="ARBA" id="ARBA00004651"/>
    </source>
</evidence>
<accession>A0A9D2EFH9</accession>
<feature type="transmembrane region" description="Helical" evidence="7">
    <location>
        <begin position="230"/>
        <end position="250"/>
    </location>
</feature>
<keyword evidence="3" id="KW-1003">Cell membrane</keyword>
<gene>
    <name evidence="9" type="ORF">H9815_11335</name>
</gene>
<feature type="transmembrane region" description="Helical" evidence="7">
    <location>
        <begin position="286"/>
        <end position="307"/>
    </location>
</feature>
<protein>
    <submittedName>
        <fullName evidence="9">ABC transporter permease</fullName>
    </submittedName>
</protein>
<evidence type="ECO:0000313" key="9">
    <source>
        <dbReference type="EMBL" id="HIZ36362.1"/>
    </source>
</evidence>
<sequence length="512" mass="56037">MLRFIVRRVLIGVGILILSSLLMYLMVDLAIDPLEDIRMRPDSNATKELLMQQRIELLHLDQPVISRYFMWLGNFVTGDLGTAWTTNREVVDILAGAMVSTLQLVTASTMLAIVLGIGVGIVSALRQYSSFDYLITFVSFLMFSLPSFWVAVLLKQWAAIGYNDFLRDPVIAIPVMIAIAAVFGLLWSLALGGPARRRLINGAAAGGVTLAVLLYIQLTDWWTTPNIGPVLLTITSLGIALGVTTLSTGLKNRRSLLTALTVAALGIALYYPMQWVFYYLTPMMNWAVVLGLGVLAGVVGGVVGALYRGPDWRQSVRTGALTAVPVAALIFVDQVMQVWGPYTNANAIGGRPIPTIGDTTPNLGGNFWVVTLDQYTHLILPTISLMLISFASYTRYARGSMLEVMSQDYIRTARAKGLTERTVIMRHGFRNSLIPMATIVPIDIITLIGGAIITENIFGRPGMGQMFVRHLNESDIEPVMAYLLIVAFLAIVANIVADLIYAVLDPRIRVEA</sequence>
<feature type="domain" description="ABC transmembrane type-1" evidence="8">
    <location>
        <begin position="98"/>
        <end position="501"/>
    </location>
</feature>
<evidence type="ECO:0000256" key="7">
    <source>
        <dbReference type="RuleBase" id="RU363032"/>
    </source>
</evidence>
<proteinExistence type="inferred from homology"/>
<evidence type="ECO:0000256" key="3">
    <source>
        <dbReference type="ARBA" id="ARBA00022475"/>
    </source>
</evidence>
<feature type="transmembrane region" description="Helical" evidence="7">
    <location>
        <begin position="479"/>
        <end position="504"/>
    </location>
</feature>
<dbReference type="PANTHER" id="PTHR43163">
    <property type="entry name" value="DIPEPTIDE TRANSPORT SYSTEM PERMEASE PROTEIN DPPB-RELATED"/>
    <property type="match status" value="1"/>
</dbReference>
<name>A0A9D2EFH9_9MICO</name>
<dbReference type="SUPFAM" id="SSF161098">
    <property type="entry name" value="MetI-like"/>
    <property type="match status" value="1"/>
</dbReference>
<dbReference type="Pfam" id="PF00528">
    <property type="entry name" value="BPD_transp_1"/>
    <property type="match status" value="1"/>
</dbReference>
<comment type="caution">
    <text evidence="9">The sequence shown here is derived from an EMBL/GenBank/DDBJ whole genome shotgun (WGS) entry which is preliminary data.</text>
</comment>
<feature type="transmembrane region" description="Helical" evidence="7">
    <location>
        <begin position="9"/>
        <end position="31"/>
    </location>
</feature>
<dbReference type="InterPro" id="IPR035906">
    <property type="entry name" value="MetI-like_sf"/>
</dbReference>
<evidence type="ECO:0000256" key="4">
    <source>
        <dbReference type="ARBA" id="ARBA00022692"/>
    </source>
</evidence>
<dbReference type="Proteomes" id="UP000824037">
    <property type="component" value="Unassembled WGS sequence"/>
</dbReference>
<organism evidence="9 10">
    <name type="scientific">Candidatus Ruania gallistercoris</name>
    <dbReference type="NCBI Taxonomy" id="2838746"/>
    <lineage>
        <taxon>Bacteria</taxon>
        <taxon>Bacillati</taxon>
        <taxon>Actinomycetota</taxon>
        <taxon>Actinomycetes</taxon>
        <taxon>Micrococcales</taxon>
        <taxon>Ruaniaceae</taxon>
        <taxon>Ruania</taxon>
    </lineage>
</organism>
<dbReference type="Pfam" id="PF19300">
    <property type="entry name" value="BPD_transp_1_N"/>
    <property type="match status" value="1"/>
</dbReference>
<dbReference type="PANTHER" id="PTHR43163:SF6">
    <property type="entry name" value="DIPEPTIDE TRANSPORT SYSTEM PERMEASE PROTEIN DPPB-RELATED"/>
    <property type="match status" value="1"/>
</dbReference>
<keyword evidence="6 7" id="KW-0472">Membrane</keyword>
<feature type="transmembrane region" description="Helical" evidence="7">
    <location>
        <begin position="199"/>
        <end position="218"/>
    </location>
</feature>
<dbReference type="GO" id="GO:0055085">
    <property type="term" value="P:transmembrane transport"/>
    <property type="evidence" value="ECO:0007669"/>
    <property type="project" value="InterPro"/>
</dbReference>
<dbReference type="PROSITE" id="PS50928">
    <property type="entry name" value="ABC_TM1"/>
    <property type="match status" value="1"/>
</dbReference>
<comment type="subcellular location">
    <subcellularLocation>
        <location evidence="1 7">Cell membrane</location>
        <topology evidence="1 7">Multi-pass membrane protein</topology>
    </subcellularLocation>
</comment>
<reference evidence="9" key="1">
    <citation type="journal article" date="2021" name="PeerJ">
        <title>Extensive microbial diversity within the chicken gut microbiome revealed by metagenomics and culture.</title>
        <authorList>
            <person name="Gilroy R."/>
            <person name="Ravi A."/>
            <person name="Getino M."/>
            <person name="Pursley I."/>
            <person name="Horton D.L."/>
            <person name="Alikhan N.F."/>
            <person name="Baker D."/>
            <person name="Gharbi K."/>
            <person name="Hall N."/>
            <person name="Watson M."/>
            <person name="Adriaenssens E.M."/>
            <person name="Foster-Nyarko E."/>
            <person name="Jarju S."/>
            <person name="Secka A."/>
            <person name="Antonio M."/>
            <person name="Oren A."/>
            <person name="Chaudhuri R.R."/>
            <person name="La Ragione R."/>
            <person name="Hildebrand F."/>
            <person name="Pallen M.J."/>
        </authorList>
    </citation>
    <scope>NUCLEOTIDE SEQUENCE</scope>
    <source>
        <strain evidence="9">ChiGjej4B4-7305</strain>
    </source>
</reference>
<evidence type="ECO:0000256" key="6">
    <source>
        <dbReference type="ARBA" id="ARBA00023136"/>
    </source>
</evidence>
<feature type="transmembrane region" description="Helical" evidence="7">
    <location>
        <begin position="171"/>
        <end position="192"/>
    </location>
</feature>
<evidence type="ECO:0000259" key="8">
    <source>
        <dbReference type="PROSITE" id="PS50928"/>
    </source>
</evidence>
<feature type="transmembrane region" description="Helical" evidence="7">
    <location>
        <begin position="319"/>
        <end position="339"/>
    </location>
</feature>
<feature type="transmembrane region" description="Helical" evidence="7">
    <location>
        <begin position="375"/>
        <end position="393"/>
    </location>
</feature>
<comment type="similarity">
    <text evidence="7">Belongs to the binding-protein-dependent transport system permease family.</text>
</comment>
<evidence type="ECO:0000313" key="10">
    <source>
        <dbReference type="Proteomes" id="UP000824037"/>
    </source>
</evidence>
<dbReference type="AlphaFoldDB" id="A0A9D2EFH9"/>
<feature type="transmembrane region" description="Helical" evidence="7">
    <location>
        <begin position="433"/>
        <end position="459"/>
    </location>
</feature>
<dbReference type="EMBL" id="DXBY01000193">
    <property type="protein sequence ID" value="HIZ36362.1"/>
    <property type="molecule type" value="Genomic_DNA"/>
</dbReference>
<evidence type="ECO:0000256" key="2">
    <source>
        <dbReference type="ARBA" id="ARBA00022448"/>
    </source>
</evidence>
<feature type="transmembrane region" description="Helical" evidence="7">
    <location>
        <begin position="131"/>
        <end position="151"/>
    </location>
</feature>
<feature type="transmembrane region" description="Helical" evidence="7">
    <location>
        <begin position="104"/>
        <end position="124"/>
    </location>
</feature>
<dbReference type="CDD" id="cd06261">
    <property type="entry name" value="TM_PBP2"/>
    <property type="match status" value="1"/>
</dbReference>
<dbReference type="InterPro" id="IPR000515">
    <property type="entry name" value="MetI-like"/>
</dbReference>
<keyword evidence="5 7" id="KW-1133">Transmembrane helix</keyword>
<dbReference type="Gene3D" id="1.10.3720.10">
    <property type="entry name" value="MetI-like"/>
    <property type="match status" value="1"/>
</dbReference>
<reference evidence="9" key="2">
    <citation type="submission" date="2021-04" db="EMBL/GenBank/DDBJ databases">
        <authorList>
            <person name="Gilroy R."/>
        </authorList>
    </citation>
    <scope>NUCLEOTIDE SEQUENCE</scope>
    <source>
        <strain evidence="9">ChiGjej4B4-7305</strain>
    </source>
</reference>
<keyword evidence="2 7" id="KW-0813">Transport</keyword>
<feature type="transmembrane region" description="Helical" evidence="7">
    <location>
        <begin position="257"/>
        <end position="280"/>
    </location>
</feature>